<feature type="lipid moiety-binding region" description="S-palmitoyl cysteine; by host" evidence="33">
    <location>
        <position position="760"/>
    </location>
</feature>
<proteinExistence type="inferred from homology"/>
<evidence type="ECO:0000256" key="16">
    <source>
        <dbReference type="ARBA" id="ARBA00022729"/>
    </source>
</evidence>
<dbReference type="GO" id="GO:0075512">
    <property type="term" value="P:clathrin-dependent endocytosis of virus by host cell"/>
    <property type="evidence" value="ECO:0007669"/>
    <property type="project" value="UniProtKB-UniRule"/>
</dbReference>
<comment type="miscellaneous">
    <text evidence="33">HIV-1 lineages are divided in three main groups, M (for Major), O (for Outlier), and N (for New, or Non-M, Non-O). The vast majority of strains found worldwide belong to the group M. Group O seems to be endemic to and largely confined to Cameroon and neighboring countries in West Central Africa, where these viruses represent a small minority of HIV-1 strains. The group N is represented by a limited number of isolates from Cameroonian persons. The group M is further subdivided in 9 clades or subtypes (A to D, F to H, J and K).</text>
</comment>
<comment type="domain">
    <text evidence="33">The YXXL motif is involved in determining the exact site of viral release at the surface of infected mononuclear cells and promotes endocytosis. YXXL and di-leucine endocytosis motifs interact directly or indirectly with the clathrin adapter complexes, opperate independently, and their activities are not additive.</text>
</comment>
<evidence type="ECO:0000256" key="8">
    <source>
        <dbReference type="ARBA" id="ARBA00022510"/>
    </source>
</evidence>
<keyword evidence="10 33" id="KW-1165">Clathrin-mediated endocytosis of virus by host</keyword>
<evidence type="ECO:0000256" key="28">
    <source>
        <dbReference type="ARBA" id="ARBA00023180"/>
    </source>
</evidence>
<comment type="PTM">
    <text evidence="33">Highly glycosylated by host. The high number of glycan on the protein is reffered to as 'glycan shield' because it contributes to hide protein sequence from adaptive immune system.</text>
</comment>
<comment type="caution">
    <text evidence="33 34">Lacks conserved residue(s) required for the propagation of feature annotation.</text>
</comment>
<evidence type="ECO:0000256" key="18">
    <source>
        <dbReference type="ARBA" id="ARBA00022844"/>
    </source>
</evidence>
<comment type="subunit">
    <text evidence="32">The mature envelope protein (Env) consists of a homotrimer of non-covalently associated gp120-gp41 heterodimers. The resulting complex protrudes from the virus surface as a spike. There seems to be as few as 10 spikes on the average virion. Interacts with host CD4, CCR5 and CXCR4. Gp120 also interacts with the C-type lectins CD209/DC-SIGN and CLEC4M/DC-SIGNR (collectively referred to as DC-SIGN(R)). Gp120 and gp41 interact with GalCer. Gp120 interacts with host ITGA4/ITGB7 complex; on CD4+ T-cells, this interaction results in rapid activation of integrin ITGAL/LFA-1, which facilitates efficient cell-to-cell spreading of HIV-1. Gp120 interacts with cell-associated heparan sulfate; this interaction increases virus infectivity on permissive cells and may be involved in infection of CD4- cells.</text>
</comment>
<keyword evidence="21 33" id="KW-1164">Virus endocytosis by host</keyword>
<feature type="domain" description="Retroviral envelope protein GP41-like" evidence="37">
    <location>
        <begin position="526"/>
        <end position="715"/>
    </location>
</feature>
<keyword evidence="25 33" id="KW-0472">Membrane</keyword>
<dbReference type="Gene3D" id="1.10.287.210">
    <property type="match status" value="1"/>
</dbReference>
<dbReference type="GO" id="GO:0039654">
    <property type="term" value="P:fusion of virus membrane with host endosome membrane"/>
    <property type="evidence" value="ECO:0007669"/>
    <property type="project" value="UniProtKB-UniRule"/>
</dbReference>
<comment type="domain">
    <text evidence="33">The membrane proximal external region (MPER) present in gp41 is a tryptophan-rich region recognized by the antibodies 2F5, Z13, and 4E10. MPER seems to play a role in fusion.</text>
</comment>
<gene>
    <name evidence="33 38" type="primary">env</name>
</gene>
<dbReference type="InterPro" id="IPR037527">
    <property type="entry name" value="Gp160"/>
</dbReference>
<keyword evidence="28 33" id="KW-0325">Glycoprotein</keyword>
<comment type="domain">
    <text evidence="33">Some of the most genetically diverse regions of the viral genome are present in Env. They are called variable regions 1 through 5 (V1 through V5). Coreceptor usage of gp120 is determined mainly by the primary structure of the third variable region (V3) in the outer domain of gp120. The sequence of V3 determines which coreceptor, CCR5 and/or CXCR4 (corresponding to R5/macrophage, X4/T cell and R5X4/T cell and macrophage tropism), is used to trigger the fusion potential of the Env complex, and hence which cells the virus can infect. Binding to CCR5 involves a region adjacent in addition to V3.</text>
</comment>
<dbReference type="GO" id="GO:1903911">
    <property type="term" value="P:positive regulation of receptor clustering"/>
    <property type="evidence" value="ECO:0007669"/>
    <property type="project" value="UniProtKB-UniRule"/>
</dbReference>
<evidence type="ECO:0000256" key="29">
    <source>
        <dbReference type="ARBA" id="ARBA00023280"/>
    </source>
</evidence>
<evidence type="ECO:0000256" key="1">
    <source>
        <dbReference type="ARBA" id="ARBA00004402"/>
    </source>
</evidence>
<keyword evidence="31 33" id="KW-1160">Virus entry into host cell</keyword>
<dbReference type="GO" id="GO:0016020">
    <property type="term" value="C:membrane"/>
    <property type="evidence" value="ECO:0007669"/>
    <property type="project" value="UniProtKB-UniRule"/>
</dbReference>
<evidence type="ECO:0000256" key="17">
    <source>
        <dbReference type="ARBA" id="ARBA00022804"/>
    </source>
</evidence>
<feature type="short sequence motif" description="Di-leucine internalization motif" evidence="33">
    <location>
        <begin position="851"/>
        <end position="852"/>
    </location>
</feature>
<dbReference type="FunFam" id="1.10.287.210:FF:000001">
    <property type="entry name" value="Envelope glycoprotein gp160"/>
    <property type="match status" value="1"/>
</dbReference>
<evidence type="ECO:0000313" key="38">
    <source>
        <dbReference type="EMBL" id="ABI31637.1"/>
    </source>
</evidence>
<evidence type="ECO:0000256" key="25">
    <source>
        <dbReference type="ARBA" id="ARBA00023136"/>
    </source>
</evidence>
<keyword evidence="19 33" id="KW-1043">Host membrane</keyword>
<evidence type="ECO:0000256" key="26">
    <source>
        <dbReference type="ARBA" id="ARBA00023139"/>
    </source>
</evidence>
<feature type="disulfide bond" evidence="33">
    <location>
        <begin position="594"/>
        <end position="600"/>
    </location>
</feature>
<keyword evidence="29 33" id="KW-0899">Viral immunoevasion</keyword>
<dbReference type="SUPFAM" id="SSF58069">
    <property type="entry name" value="Virus ectodomain"/>
    <property type="match status" value="1"/>
</dbReference>
<dbReference type="Pfam" id="PF00516">
    <property type="entry name" value="GP120"/>
    <property type="match status" value="1"/>
</dbReference>
<dbReference type="EMBL" id="DQ869028">
    <property type="protein sequence ID" value="ABI31637.1"/>
    <property type="molecule type" value="Genomic_DNA"/>
</dbReference>
<evidence type="ECO:0000256" key="11">
    <source>
        <dbReference type="ARBA" id="ARBA00022581"/>
    </source>
</evidence>
<evidence type="ECO:0000256" key="19">
    <source>
        <dbReference type="ARBA" id="ARBA00022870"/>
    </source>
</evidence>
<keyword evidence="30 33" id="KW-0449">Lipoprotein</keyword>
<evidence type="ECO:0000256" key="35">
    <source>
        <dbReference type="SAM" id="MobiDB-lite"/>
    </source>
</evidence>
<feature type="coiled-coil region" evidence="33">
    <location>
        <begin position="629"/>
        <end position="663"/>
    </location>
</feature>
<keyword evidence="20 33" id="KW-0261">Viral envelope protein</keyword>
<reference evidence="38" key="1">
    <citation type="submission" date="2006-07" db="EMBL/GenBank/DDBJ databases">
        <title>Development of an HIV-1 Reference Panel of Recombinant Viruses that Express Envelope Proteins Derived from Recently Transmitted Subtype B Isolates.</title>
        <authorList>
            <person name="Schweighardt B."/>
            <person name="Liu Y."/>
            <person name="Huang W."/>
            <person name="Chappey C."/>
            <person name="Lie Y.S."/>
            <person name="Petropoulos C.J."/>
            <person name="Wrin T."/>
        </authorList>
    </citation>
    <scope>NUCLEOTIDE SEQUENCE</scope>
    <source>
        <strain evidence="38">APV-4</strain>
    </source>
</reference>
<comment type="function">
    <text evidence="33">Envelope glycoprotein gp160: Oligomerizes in the host endoplasmic reticulum into predominantly trimers. In a second time, gp160 transits in the host Golgi, where glycosylation is completed. The precursor is then proteolytically cleaved in the trans-Golgi and thereby activated by cellular furin or furin-like proteases to produce gp120 and gp41.</text>
</comment>
<evidence type="ECO:0000256" key="23">
    <source>
        <dbReference type="ARBA" id="ARBA00023046"/>
    </source>
</evidence>
<evidence type="ECO:0000256" key="31">
    <source>
        <dbReference type="ARBA" id="ARBA00023296"/>
    </source>
</evidence>
<dbReference type="CDD" id="cd09909">
    <property type="entry name" value="HIV-1-like_HR1-HR2"/>
    <property type="match status" value="1"/>
</dbReference>
<feature type="transmembrane region" description="Helical" evidence="34">
    <location>
        <begin position="674"/>
        <end position="695"/>
    </location>
</feature>
<dbReference type="GO" id="GO:0020002">
    <property type="term" value="C:host cell plasma membrane"/>
    <property type="evidence" value="ECO:0007669"/>
    <property type="project" value="UniProtKB-SubCell"/>
</dbReference>
<dbReference type="GO" id="GO:0019062">
    <property type="term" value="P:virion attachment to host cell"/>
    <property type="evidence" value="ECO:0007669"/>
    <property type="project" value="UniProtKB-UniRule"/>
</dbReference>
<evidence type="ECO:0000256" key="13">
    <source>
        <dbReference type="ARBA" id="ARBA00022685"/>
    </source>
</evidence>
<dbReference type="GO" id="GO:1903908">
    <property type="term" value="P:positive regulation of plasma membrane raft polarization"/>
    <property type="evidence" value="ECO:0007669"/>
    <property type="project" value="UniProtKB-UniRule"/>
</dbReference>
<feature type="region of interest" description="Disordered" evidence="35">
    <location>
        <begin position="713"/>
        <end position="740"/>
    </location>
</feature>
<comment type="domain">
    <text evidence="33">The CD4-binding region is targeted by the antibody b12.</text>
</comment>
<evidence type="ECO:0000256" key="27">
    <source>
        <dbReference type="ARBA" id="ARBA00023157"/>
    </source>
</evidence>
<organismHost>
    <name type="scientific">Homo sapiens</name>
    <name type="common">Human</name>
    <dbReference type="NCBI Taxonomy" id="9606"/>
</organismHost>
<feature type="disulfide bond" evidence="33">
    <location>
        <begin position="219"/>
        <end position="248"/>
    </location>
</feature>
<feature type="short sequence motif" description="YXXL motif; contains endocytosis signal" evidence="33">
    <location>
        <begin position="708"/>
        <end position="711"/>
    </location>
</feature>
<dbReference type="FunFam" id="1.20.5.490:FF:000001">
    <property type="entry name" value="Envelope glycoprotein gp160"/>
    <property type="match status" value="1"/>
</dbReference>
<accession>Q0GF22</accession>
<evidence type="ECO:0000256" key="12">
    <source>
        <dbReference type="ARBA" id="ARBA00022595"/>
    </source>
</evidence>
<comment type="subcellular location">
    <molecule>Surface protein gp120</molecule>
    <subcellularLocation>
        <location evidence="33">Virion membrane</location>
        <topology evidence="33">Peripheral membrane protein</topology>
    </subcellularLocation>
    <subcellularLocation>
        <location evidence="33">Host cell membrane</location>
        <topology evidence="33">Peripheral membrane protein</topology>
    </subcellularLocation>
    <subcellularLocation>
        <location evidence="33">Host endosome membrane</location>
        <topology evidence="33">Single-pass type I membrane protein</topology>
    </subcellularLocation>
    <text evidence="33">The surface protein is not anchored to the viral envelope, but associates with the extravirion surface through its binding to TM. It is probably concentrated at the site of budding and incorporated into the virions possibly by contacts between the cytoplasmic tail of Env and the N-terminus of Gag.</text>
</comment>
<dbReference type="HAMAP" id="MF_04083">
    <property type="entry name" value="HIV_ENV"/>
    <property type="match status" value="1"/>
</dbReference>
<evidence type="ECO:0000256" key="32">
    <source>
        <dbReference type="ARBA" id="ARBA00062028"/>
    </source>
</evidence>
<keyword evidence="27 33" id="KW-1015">Disulfide bond</keyword>
<comment type="subcellular location">
    <subcellularLocation>
        <location evidence="3">Host cell membrane</location>
        <topology evidence="3">Peripheral membrane protein</topology>
    </subcellularLocation>
    <subcellularLocation>
        <location evidence="1">Host cell membrane</location>
        <topology evidence="1">Single-pass type I membrane protein</topology>
    </subcellularLocation>
    <subcellularLocation>
        <location evidence="2">Host endosome membrane</location>
        <topology evidence="2">Peripheral membrane protein</topology>
    </subcellularLocation>
    <subcellularLocation>
        <location evidence="5">Host endosome membrane</location>
        <topology evidence="5">Single-pass type I membrane protein</topology>
    </subcellularLocation>
    <subcellularLocation>
        <location evidence="6">Virion membrane</location>
        <topology evidence="6">Peripheral membrane protein</topology>
    </subcellularLocation>
    <subcellularLocation>
        <location evidence="4">Virion membrane</location>
        <topology evidence="4">Single-pass type I membrane protein</topology>
    </subcellularLocation>
</comment>
<feature type="site" description="Cleavage; by host furin" evidence="33">
    <location>
        <begin position="506"/>
        <end position="507"/>
    </location>
</feature>
<feature type="transmembrane region" description="Helical" evidence="34">
    <location>
        <begin position="507"/>
        <end position="531"/>
    </location>
</feature>
<keyword evidence="24 33" id="KW-0175">Coiled coil</keyword>
<evidence type="ECO:0000256" key="34">
    <source>
        <dbReference type="RuleBase" id="RU363095"/>
    </source>
</evidence>
<evidence type="ECO:0000256" key="33">
    <source>
        <dbReference type="HAMAP-Rule" id="MF_04083"/>
    </source>
</evidence>
<keyword evidence="18 33" id="KW-0946">Virion</keyword>
<keyword evidence="14 33" id="KW-0812">Transmembrane</keyword>
<evidence type="ECO:0000256" key="20">
    <source>
        <dbReference type="ARBA" id="ARBA00022879"/>
    </source>
</evidence>
<feature type="disulfide bond" evidence="33">
    <location>
        <begin position="52"/>
        <end position="72"/>
    </location>
</feature>
<feature type="disulfide bond" evidence="33">
    <location>
        <begin position="229"/>
        <end position="240"/>
    </location>
</feature>
<dbReference type="Pfam" id="PF00517">
    <property type="entry name" value="GP41"/>
    <property type="match status" value="1"/>
</dbReference>
<keyword evidence="9 33" id="KW-1032">Host cell membrane</keyword>
<dbReference type="Gene3D" id="1.20.5.490">
    <property type="entry name" value="Single helix bin"/>
    <property type="match status" value="1"/>
</dbReference>
<keyword evidence="12 33" id="KW-1162">Viral penetration into host cytoplasm</keyword>
<feature type="region of interest" description="V2" evidence="33">
    <location>
        <begin position="158"/>
        <end position="197"/>
    </location>
</feature>
<sequence>MRVTGIRKNYQPWKWGTLLLGMLMICSAEEKSWVTVYYGVPVWKEANTTLFCASDAKGYSTEAHNVWATHACVPTDPNPQEIDLENVTESFNMWKNNMVEQMHEDIISLWDQSLKPCVKLTPLCVTLNCTDLRNDTNSTNSTNTTRIEGKIKEEMKNCSFNITTSIRDKIKKEYAIFYKLDVVSIDNSNTSYRLISCNTSVITQACPKTSFEPIPIHYCAPAGFAILKCKDKKFNGTGPCKNVSTVQCTHGIRPVISTQLLLNGSLAEEEVVIRSANFSDNTKTIIVQLNKTVEIKCTRPGNSTRRGILVGTRRFYTTRNIIGDIRKAHCNISSVKWNNTLKLIVEKLREQYGNKTIIFDKHSGGDPEIEMHSFNCGGEFFYCNTSILFNRTFFENGTGGSNNTYTNGTITIPCRIRQIVNRWQEVGKAMYAPPIRGYIKCSSNITGLLLTRDGGSNATNETFRPGGGDMRDNWRSELYKYKVVKIEPLGVAPTKAKRRVVQREKRAIGGLGALFLGFLGAAGSTMGAASLTLTVQARQLLSGIVQQQNNLLRAIEAQQHLLQLTVWGIKQLQARVLAVERYLQDQQLLGIWGCSGKLICTTAVPWNTSWSNKSLDEIWNNMTWMQWDREINKYTGIIYTLIEDSQIQQEKNEKELLELDKWANLWNWFNITNWLWYIKIFIMIVAGLVGLRIVFSVLSIVNRVRQGYSPLSFQTRLPTPRGPDRPEGTEGEGGESGRDRSEPLVDGFLAIIWVDLRSLCLFSYHRLRDLLLIVARIVELLGRRGWEILKYWWNLLQYWSQELKKSAVSLLNVTAIAVAEGTDRIIEIAQRAFRAFLHIPRRIRQGFERALL</sequence>
<comment type="PTM">
    <text evidence="33">Palmitoylation of the transmembrane protein and of Env polyprotein (prior to its proteolytic cleavage) is essential for their association with host cell membrane lipid rafts. Palmitoylation is therefore required for envelope trafficking to classical lipid rafts, but not for viral replication.</text>
</comment>
<dbReference type="GO" id="GO:0019031">
    <property type="term" value="C:viral envelope"/>
    <property type="evidence" value="ECO:0007669"/>
    <property type="project" value="UniProtKB-KW"/>
</dbReference>
<comment type="function">
    <text evidence="33">Surface protein gp120: Attaches the virus to the host lymphoid cell by binding to the primary receptor CD4. This interaction induces a structural rearrangement creating a high affinity binding site for a chemokine coreceptor like CXCR4 and/or CCR5. Acts as a ligand for CD209/DC-SIGN and CLEC4M/DC-SIGNR, which are respectively found on dendritic cells (DCs), and on endothelial cells of liver sinusoids and lymph node sinuses. These interactions allow capture of viral particles at mucosal surfaces by these cells and subsequent transmission to permissive cells. HIV subverts the migration properties of dendritic cells to gain access to CD4+ T-cells in lymph nodes. Virus transmission to permissive T-cells occurs either in trans (without DCs infection, through viral capture and transmission), or in cis (following DCs productive infection, through the usual CD4-gp120 interaction), thereby inducing a robust infection. In trans infection, bound virions remain infectious over days and it is proposed that they are not degraded, but protected in non-lysosomal acidic organelles within the DCs close to the cell membrane thus contributing to the viral infectious potential during DCs' migration from the periphery to the lymphoid tissues. On arrival at lymphoid tissues, intact virions recycle back to DCs' cell surface allowing virus transmission to CD4+ T-cells.</text>
</comment>
<comment type="PTM">
    <text evidence="33">Specific enzymatic cleavages in vivo yield mature proteins. Envelope glycoproteins are synthesized as a inactive precursor that is heavily N-glycosylated and processed likely by host cell furin in the Golgi to yield the mature SU and TM proteins. The cleavage site between SU and TM requires the minimal sequence [KR]-X-[KR]-R. About 2 of the 9 disulfide bonds of gp41 are reduced by P4HB/PDI, following binding to CD4 receptor.</text>
</comment>
<name>Q0GF22_HV1</name>
<comment type="miscellaneous">
    <text evidence="33">Inhibitors targeting HIV-1 viral envelope proteins are used as antiretroviral drugs. Attachment of virions to the cell surface via non-specific interactions and CD4 binding can be blocked by inhibitors that include cyanovirin-N, cyclotriazadisulfonamide analogs, PRO 2000, TNX 355 and PRO 542. In addition, BMS 806 can block CD4-induced conformational changes. Env interactions with the coreceptor molecules can be targeted by CCR5 antagonists including SCH-D, maraviroc (UK 427857) and aplaviroc (GW 873140), and the CXCR4 antagonist AMD 070. Fusion of viral and cellular membranes can be inhibited by peptides such as enfuvirtide and tifuvirtide (T 1249). Resistance to inhibitors associated with mutations in Env are observed. Most of the time, single mutations confer only a modest reduction in drug susceptibility. Combination of several mutations is usually required to develop a high-level drug resistance.</text>
</comment>
<dbReference type="InterPro" id="IPR036377">
    <property type="entry name" value="Gp120_core_sf"/>
</dbReference>
<feature type="chain" id="PRO_5023424188" description="Transmembrane protein gp41" evidence="33">
    <location>
        <begin position="507"/>
        <end position="852"/>
    </location>
</feature>
<dbReference type="Gene3D" id="2.170.40.20">
    <property type="entry name" value="Human immunodeficiency virus 1, Gp160, envelope glycoprotein"/>
    <property type="match status" value="2"/>
</dbReference>
<evidence type="ECO:0000259" key="36">
    <source>
        <dbReference type="Pfam" id="PF00516"/>
    </source>
</evidence>
<comment type="similarity">
    <text evidence="33">Belongs to the HIV-1 env protein family.</text>
</comment>
<keyword evidence="17 33" id="KW-1161">Viral attachment to host cell</keyword>
<dbReference type="FunFam" id="2.170.40.20:FF:000001">
    <property type="entry name" value="Envelope glycoprotein gp160"/>
    <property type="match status" value="1"/>
</dbReference>
<evidence type="ECO:0000256" key="14">
    <source>
        <dbReference type="ARBA" id="ARBA00022692"/>
    </source>
</evidence>
<dbReference type="FunFam" id="2.170.40.20:FF:000003">
    <property type="entry name" value="Envelope glycoprotein gp160"/>
    <property type="match status" value="1"/>
</dbReference>
<dbReference type="GO" id="GO:0019064">
    <property type="term" value="P:fusion of virus membrane with host plasma membrane"/>
    <property type="evidence" value="ECO:0007669"/>
    <property type="project" value="UniProtKB-UniRule"/>
</dbReference>
<comment type="subcellular location">
    <molecule>Transmembrane protein gp41</molecule>
    <subcellularLocation>
        <location evidence="33">Virion membrane</location>
        <topology evidence="33">Single-pass type I membrane protein</topology>
    </subcellularLocation>
    <subcellularLocation>
        <location evidence="33">Host cell membrane</location>
        <topology evidence="33">Single-pass type I membrane protein</topology>
    </subcellularLocation>
    <subcellularLocation>
        <location evidence="33">Host endosome membrane</location>
        <topology evidence="33">Single-pass type I membrane protein</topology>
    </subcellularLocation>
    <text evidence="33">It is probably concentrated at the site of budding and incorporated into the virions possibly by contacts between the cytoplasmic tail of Env and the N-terminus of Gag.</text>
</comment>
<evidence type="ECO:0000256" key="24">
    <source>
        <dbReference type="ARBA" id="ARBA00023054"/>
    </source>
</evidence>
<dbReference type="GO" id="GO:0055036">
    <property type="term" value="C:virion membrane"/>
    <property type="evidence" value="ECO:0007669"/>
    <property type="project" value="UniProtKB-SubCell"/>
</dbReference>
<feature type="chain" id="PRO_5023424189" description="Envelope glycoprotein gp160" evidence="33">
    <location>
        <begin position="31"/>
        <end position="852"/>
    </location>
</feature>
<dbReference type="GO" id="GO:0005198">
    <property type="term" value="F:structural molecule activity"/>
    <property type="evidence" value="ECO:0007669"/>
    <property type="project" value="UniProtKB-UniRule"/>
</dbReference>
<organism evidence="38">
    <name type="scientific">Human immunodeficiency virus type 1</name>
    <name type="common">HIV-1</name>
    <dbReference type="NCBI Taxonomy" id="11676"/>
    <lineage>
        <taxon>Viruses</taxon>
        <taxon>Riboviria</taxon>
        <taxon>Pararnavirae</taxon>
        <taxon>Artverviricota</taxon>
        <taxon>Revtraviricetes</taxon>
        <taxon>Ortervirales</taxon>
        <taxon>Retroviridae</taxon>
        <taxon>Orthoretrovirinae</taxon>
        <taxon>Lentivirus</taxon>
        <taxon>Lentivirus humimdef1</taxon>
    </lineage>
</organism>
<keyword evidence="8 33" id="KW-1170">Fusion of virus membrane with host endosomal membrane</keyword>
<evidence type="ECO:0000256" key="5">
    <source>
        <dbReference type="ARBA" id="ARBA00004578"/>
    </source>
</evidence>
<dbReference type="InterPro" id="IPR000777">
    <property type="entry name" value="HIV1_Gp120"/>
</dbReference>
<comment type="domain">
    <text evidence="33 34">The 17 amino acids long immunosuppressive region is present in many retroviral envelope proteins. Synthetic peptides derived from this relatively conserved sequence inhibit immune function in vitro and in vivo.</text>
</comment>
<dbReference type="InterPro" id="IPR000328">
    <property type="entry name" value="GP41-like"/>
</dbReference>
<keyword evidence="26 33" id="KW-0564">Palmitate</keyword>
<keyword evidence="7 33" id="KW-1168">Fusion of virus membrane with host membrane</keyword>
<protein>
    <recommendedName>
        <fullName evidence="33">Envelope glycoprotein gp160</fullName>
    </recommendedName>
    <alternativeName>
        <fullName evidence="33">Env polyprotein</fullName>
    </alternativeName>
    <component>
        <recommendedName>
            <fullName evidence="33">Surface protein gp120</fullName>
            <shortName evidence="33">SU</shortName>
        </recommendedName>
        <alternativeName>
            <fullName evidence="33">Glycoprotein 120</fullName>
            <shortName evidence="33">gp120</shortName>
        </alternativeName>
    </component>
    <component>
        <recommendedName>
            <fullName evidence="33">Transmembrane protein gp41</fullName>
            <shortName evidence="33">TM</shortName>
        </recommendedName>
        <alternativeName>
            <fullName evidence="33">Glycoprotein 41</fullName>
            <shortName evidence="33">gp41</shortName>
        </alternativeName>
    </component>
</protein>
<feature type="region of interest" description="CD4-binding loop" evidence="33">
    <location>
        <begin position="362"/>
        <end position="372"/>
    </location>
</feature>
<dbReference type="GO" id="GO:0044175">
    <property type="term" value="C:host cell endosome membrane"/>
    <property type="evidence" value="ECO:0007669"/>
    <property type="project" value="UniProtKB-SubCell"/>
</dbReference>
<feature type="domain" description="Human immunodeficiency virus 1 envelope glycoprotein Gp120" evidence="36">
    <location>
        <begin position="33"/>
        <end position="506"/>
    </location>
</feature>
<evidence type="ECO:0000256" key="4">
    <source>
        <dbReference type="ARBA" id="ARBA00004563"/>
    </source>
</evidence>
<dbReference type="SUPFAM" id="SSF56502">
    <property type="entry name" value="gp120 core"/>
    <property type="match status" value="2"/>
</dbReference>
<evidence type="ECO:0000256" key="2">
    <source>
        <dbReference type="ARBA" id="ARBA00004433"/>
    </source>
</evidence>
<feature type="region of interest" description="Immunosuppression" evidence="33">
    <location>
        <begin position="570"/>
        <end position="588"/>
    </location>
</feature>
<evidence type="ECO:0000256" key="6">
    <source>
        <dbReference type="ARBA" id="ARBA00004650"/>
    </source>
</evidence>
<keyword evidence="22 33" id="KW-1133">Transmembrane helix</keyword>
<keyword evidence="13 33" id="KW-0165">Cleavage on pair of basic residues</keyword>
<keyword evidence="11 33" id="KW-0945">Host-virus interaction</keyword>
<evidence type="ECO:0000256" key="7">
    <source>
        <dbReference type="ARBA" id="ARBA00022506"/>
    </source>
</evidence>
<keyword evidence="16 33" id="KW-0732">Signal</keyword>
<evidence type="ECO:0000256" key="9">
    <source>
        <dbReference type="ARBA" id="ARBA00022511"/>
    </source>
</evidence>
<evidence type="ECO:0000259" key="37">
    <source>
        <dbReference type="Pfam" id="PF00517"/>
    </source>
</evidence>
<dbReference type="GO" id="GO:0052031">
    <property type="term" value="P:symbiont-mediated perturbation of host defense response"/>
    <property type="evidence" value="ECO:0007669"/>
    <property type="project" value="UniProtKB-UniRule"/>
</dbReference>
<comment type="subunit">
    <text evidence="33">The mature envelope protein (Env) consists of a homotrimer of non-covalently associated gp120-gp41 heterodimers. The resulting complex protrudes from the virus surface as a spike. There seems to be as few as 10 spikes on the average virion. Surface protein gp120 interacts with host CD4, CCR5 and CXCR4. Gp120 also interacts with the C-type lectins CD209/DC-SIGN and CLEC4M/DC-SIGNR (collectively referred to as DC-SIGN(R)). Gp120 and gp41 interact with GalCer. Gp120 interacts with host ITGA4/ITGB7 complex; on CD4+ T-cells, this interaction results in rapid activation of integrin ITGAL/LFA-1, which facilitates efficient cell-to-cell spreading of HIV-1. Gp120 interacts with cell-associated heparan sulfate; this interaction increases virus infectivity on permissive cells and may be involved in infection of CD4- cells.</text>
</comment>
<feature type="region of interest" description="MPER; binding to GalCer" evidence="33">
    <location>
        <begin position="658"/>
        <end position="679"/>
    </location>
</feature>
<evidence type="ECO:0000256" key="22">
    <source>
        <dbReference type="ARBA" id="ARBA00022989"/>
    </source>
</evidence>
<feature type="topological domain" description="Cytoplasmic" evidence="33">
    <location>
        <begin position="702"/>
        <end position="852"/>
    </location>
</feature>
<keyword evidence="23 33" id="KW-1039">Host endosome</keyword>
<evidence type="ECO:0000256" key="30">
    <source>
        <dbReference type="ARBA" id="ARBA00023288"/>
    </source>
</evidence>
<dbReference type="GO" id="GO:0019082">
    <property type="term" value="P:viral protein processing"/>
    <property type="evidence" value="ECO:0007669"/>
    <property type="project" value="UniProtKB-UniRule"/>
</dbReference>
<evidence type="ECO:0000256" key="21">
    <source>
        <dbReference type="ARBA" id="ARBA00022890"/>
    </source>
</evidence>
<evidence type="ECO:0000256" key="15">
    <source>
        <dbReference type="ARBA" id="ARBA00022703"/>
    </source>
</evidence>
<evidence type="ECO:0000256" key="10">
    <source>
        <dbReference type="ARBA" id="ARBA00022570"/>
    </source>
</evidence>
<comment type="function">
    <text evidence="33">Transmembrane protein gp41: Acts as a class I viral fusion protein. Under the current model, the protein has at least 3 conformational states: pre-fusion native state, pre-hairpin intermediate state, and post-fusion hairpin state. During fusion of viral and target intracellular membranes, the coiled coil regions (heptad repeats) assume a trimer-of-hairpins structure, positioning the fusion peptide in close proximity to the C-terminal region of the ectodomain. The formation of this structure appears to drive apposition and subsequent fusion of viral and target cell membranes. Complete fusion occurs in host cell endosomes and is dynamin-dependent, however some lipid transfer might occur at the plasma membrane. The virus undergoes clathrin-dependent internalization long before endosomal fusion, thus minimizing the surface exposure of conserved viral epitopes during fusion and reducing the efficacy of inhibitors targeting these epitopes. Membranes fusion leads to delivery of the nucleocapsid into the cytoplasm.</text>
</comment>
<evidence type="ECO:0000256" key="3">
    <source>
        <dbReference type="ARBA" id="ARBA00004505"/>
    </source>
</evidence>
<keyword evidence="15 33" id="KW-0053">Apoptosis</keyword>